<comment type="caution">
    <text evidence="1">The sequence shown here is derived from an EMBL/GenBank/DDBJ whole genome shotgun (WGS) entry which is preliminary data.</text>
</comment>
<organism evidence="1 2">
    <name type="scientific">Paenibacillus shirakamiensis</name>
    <dbReference type="NCBI Taxonomy" id="1265935"/>
    <lineage>
        <taxon>Bacteria</taxon>
        <taxon>Bacillati</taxon>
        <taxon>Bacillota</taxon>
        <taxon>Bacilli</taxon>
        <taxon>Bacillales</taxon>
        <taxon>Paenibacillaceae</taxon>
        <taxon>Paenibacillus</taxon>
    </lineage>
</organism>
<accession>A0ABS4JHZ0</accession>
<dbReference type="Proteomes" id="UP001519288">
    <property type="component" value="Unassembled WGS sequence"/>
</dbReference>
<sequence length="79" mass="9371">MKLQKLWSAKNWAHVFRRLPRLMTSSQIPLGEKMLFLVPALLYWILPDAIPFMPLDDIAVSMILMNWFVNRAERKYPVL</sequence>
<dbReference type="RefSeq" id="WP_209862442.1">
    <property type="nucleotide sequence ID" value="NZ_JAGGLD010000003.1"/>
</dbReference>
<evidence type="ECO:0000313" key="1">
    <source>
        <dbReference type="EMBL" id="MBP2001334.1"/>
    </source>
</evidence>
<dbReference type="EMBL" id="JAGGLD010000003">
    <property type="protein sequence ID" value="MBP2001334.1"/>
    <property type="molecule type" value="Genomic_DNA"/>
</dbReference>
<protein>
    <submittedName>
        <fullName evidence="1">Uncharacterized membrane protein YkvA (DUF1232 family)</fullName>
    </submittedName>
</protein>
<reference evidence="1 2" key="1">
    <citation type="submission" date="2021-03" db="EMBL/GenBank/DDBJ databases">
        <title>Genomic Encyclopedia of Type Strains, Phase IV (KMG-IV): sequencing the most valuable type-strain genomes for metagenomic binning, comparative biology and taxonomic classification.</title>
        <authorList>
            <person name="Goeker M."/>
        </authorList>
    </citation>
    <scope>NUCLEOTIDE SEQUENCE [LARGE SCALE GENOMIC DNA]</scope>
    <source>
        <strain evidence="1 2">DSM 26806</strain>
    </source>
</reference>
<gene>
    <name evidence="1" type="ORF">J2Z69_002377</name>
</gene>
<evidence type="ECO:0000313" key="2">
    <source>
        <dbReference type="Proteomes" id="UP001519288"/>
    </source>
</evidence>
<keyword evidence="2" id="KW-1185">Reference proteome</keyword>
<proteinExistence type="predicted"/>
<name>A0ABS4JHZ0_9BACL</name>